<organism evidence="2 3">
    <name type="scientific">Morella rubra</name>
    <name type="common">Chinese bayberry</name>
    <dbReference type="NCBI Taxonomy" id="262757"/>
    <lineage>
        <taxon>Eukaryota</taxon>
        <taxon>Viridiplantae</taxon>
        <taxon>Streptophyta</taxon>
        <taxon>Embryophyta</taxon>
        <taxon>Tracheophyta</taxon>
        <taxon>Spermatophyta</taxon>
        <taxon>Magnoliopsida</taxon>
        <taxon>eudicotyledons</taxon>
        <taxon>Gunneridae</taxon>
        <taxon>Pentapetalae</taxon>
        <taxon>rosids</taxon>
        <taxon>fabids</taxon>
        <taxon>Fagales</taxon>
        <taxon>Myricaceae</taxon>
        <taxon>Morella</taxon>
    </lineage>
</organism>
<dbReference type="Proteomes" id="UP000516437">
    <property type="component" value="Chromosome 7"/>
</dbReference>
<gene>
    <name evidence="2" type="ORF">CJ030_MR7G017809</name>
</gene>
<keyword evidence="3" id="KW-1185">Reference proteome</keyword>
<keyword evidence="1" id="KW-1133">Transmembrane helix</keyword>
<comment type="caution">
    <text evidence="2">The sequence shown here is derived from an EMBL/GenBank/DDBJ whole genome shotgun (WGS) entry which is preliminary data.</text>
</comment>
<keyword evidence="1" id="KW-0472">Membrane</keyword>
<proteinExistence type="predicted"/>
<name>A0A6A1V193_9ROSI</name>
<accession>A0A6A1V193</accession>
<reference evidence="2 3" key="1">
    <citation type="journal article" date="2019" name="Plant Biotechnol. J.">
        <title>The red bayberry genome and genetic basis of sex determination.</title>
        <authorList>
            <person name="Jia H.M."/>
            <person name="Jia H.J."/>
            <person name="Cai Q.L."/>
            <person name="Wang Y."/>
            <person name="Zhao H.B."/>
            <person name="Yang W.F."/>
            <person name="Wang G.Y."/>
            <person name="Li Y.H."/>
            <person name="Zhan D.L."/>
            <person name="Shen Y.T."/>
            <person name="Niu Q.F."/>
            <person name="Chang L."/>
            <person name="Qiu J."/>
            <person name="Zhao L."/>
            <person name="Xie H.B."/>
            <person name="Fu W.Y."/>
            <person name="Jin J."/>
            <person name="Li X.W."/>
            <person name="Jiao Y."/>
            <person name="Zhou C.C."/>
            <person name="Tu T."/>
            <person name="Chai C.Y."/>
            <person name="Gao J.L."/>
            <person name="Fan L.J."/>
            <person name="van de Weg E."/>
            <person name="Wang J.Y."/>
            <person name="Gao Z.S."/>
        </authorList>
    </citation>
    <scope>NUCLEOTIDE SEQUENCE [LARGE SCALE GENOMIC DNA]</scope>
    <source>
        <tissue evidence="2">Leaves</tissue>
    </source>
</reference>
<dbReference type="EMBL" id="RXIC02000025">
    <property type="protein sequence ID" value="KAB1205637.1"/>
    <property type="molecule type" value="Genomic_DNA"/>
</dbReference>
<evidence type="ECO:0000313" key="2">
    <source>
        <dbReference type="EMBL" id="KAB1205637.1"/>
    </source>
</evidence>
<dbReference type="AlphaFoldDB" id="A0A6A1V193"/>
<feature type="transmembrane region" description="Helical" evidence="1">
    <location>
        <begin position="20"/>
        <end position="42"/>
    </location>
</feature>
<evidence type="ECO:0000256" key="1">
    <source>
        <dbReference type="SAM" id="Phobius"/>
    </source>
</evidence>
<keyword evidence="1" id="KW-0812">Transmembrane</keyword>
<protein>
    <submittedName>
        <fullName evidence="2">Uncharacterized protein</fullName>
    </submittedName>
</protein>
<sequence length="96" mass="10791">MSPMISSFSFQVHPAIGNALQPGCPALLMTFCFLGHLFILFIPPTHCTGCRGSLWRLWRPMQLRFPSTWESFPCPRAQELMVGGILELFLIAVPRA</sequence>
<evidence type="ECO:0000313" key="3">
    <source>
        <dbReference type="Proteomes" id="UP000516437"/>
    </source>
</evidence>